<proteinExistence type="predicted"/>
<dbReference type="EMBL" id="GL877404">
    <property type="protein sequence ID" value="ELA48439.1"/>
    <property type="molecule type" value="Genomic_DNA"/>
</dbReference>
<dbReference type="RefSeq" id="XP_008073069.1">
    <property type="nucleotide sequence ID" value="XM_008074878.1"/>
</dbReference>
<keyword evidence="1" id="KW-0812">Transmembrane</keyword>
<sequence>MYKSILHNESMNYKKVSTYAFLSLSLLVFIGTIILLIISCRQDKIFERGQTRTFYRAKNNKINLEMTKEDFYTETSTMLLFNASKDTFVFIYNDNQIKILSRDELEMFSDEFLKKRVSPFAEILLKYIELSRIISLPILRFEKTMGKLIINNRDYTHDLASYSNFCISFLANSEQDK</sequence>
<dbReference type="HOGENOM" id="CLU_1518999_0_0_1"/>
<dbReference type="AlphaFoldDB" id="L2GXU1"/>
<protein>
    <submittedName>
        <fullName evidence="2">Uncharacterized protein</fullName>
    </submittedName>
</protein>
<reference evidence="3" key="1">
    <citation type="submission" date="2011-03" db="EMBL/GenBank/DDBJ databases">
        <title>The genome sequence of Vavraia culicis strain floridensis.</title>
        <authorList>
            <consortium name="The Broad Institute Genome Sequencing Platform"/>
            <person name="Cuomo C."/>
            <person name="Becnel J."/>
            <person name="Sanscrainte N."/>
            <person name="Young S.K."/>
            <person name="Zeng Q."/>
            <person name="Gargeya S."/>
            <person name="Fitzgerald M."/>
            <person name="Haas B."/>
            <person name="Abouelleil A."/>
            <person name="Alvarado L."/>
            <person name="Arachchi H.M."/>
            <person name="Berlin A."/>
            <person name="Chapman S.B."/>
            <person name="Gearin G."/>
            <person name="Goldberg J."/>
            <person name="Griggs A."/>
            <person name="Gujja S."/>
            <person name="Hansen M."/>
            <person name="Heiman D."/>
            <person name="Howarth C."/>
            <person name="Larimer J."/>
            <person name="Lui A."/>
            <person name="MacDonald P.J.P."/>
            <person name="McCowen C."/>
            <person name="Montmayeur A."/>
            <person name="Murphy C."/>
            <person name="Neiman D."/>
            <person name="Pearson M."/>
            <person name="Priest M."/>
            <person name="Roberts A."/>
            <person name="Saif S."/>
            <person name="Shea T."/>
            <person name="Sisk P."/>
            <person name="Stolte C."/>
            <person name="Sykes S."/>
            <person name="Wortman J."/>
            <person name="Nusbaum C."/>
            <person name="Birren B."/>
        </authorList>
    </citation>
    <scope>NUCLEOTIDE SEQUENCE [LARGE SCALE GENOMIC DNA]</scope>
    <source>
        <strain evidence="3">floridensis</strain>
    </source>
</reference>
<feature type="transmembrane region" description="Helical" evidence="1">
    <location>
        <begin position="20"/>
        <end position="38"/>
    </location>
</feature>
<dbReference type="GeneID" id="19877940"/>
<dbReference type="OrthoDB" id="2192066at2759"/>
<organism evidence="2 3">
    <name type="scientific">Vavraia culicis (isolate floridensis)</name>
    <name type="common">Microsporidian parasite</name>
    <dbReference type="NCBI Taxonomy" id="948595"/>
    <lineage>
        <taxon>Eukaryota</taxon>
        <taxon>Fungi</taxon>
        <taxon>Fungi incertae sedis</taxon>
        <taxon>Microsporidia</taxon>
        <taxon>Pleistophoridae</taxon>
        <taxon>Vavraia</taxon>
    </lineage>
</organism>
<keyword evidence="3" id="KW-1185">Reference proteome</keyword>
<accession>L2GXU1</accession>
<keyword evidence="1" id="KW-0472">Membrane</keyword>
<name>L2GXU1_VAVCU</name>
<gene>
    <name evidence="2" type="ORF">VCUG_00048</name>
</gene>
<keyword evidence="1" id="KW-1133">Transmembrane helix</keyword>
<dbReference type="Proteomes" id="UP000011081">
    <property type="component" value="Unassembled WGS sequence"/>
</dbReference>
<dbReference type="VEuPathDB" id="MicrosporidiaDB:VCUG_00048"/>
<dbReference type="OMA" id="NNRDYTH"/>
<dbReference type="InParanoid" id="L2GXU1"/>
<evidence type="ECO:0000256" key="1">
    <source>
        <dbReference type="SAM" id="Phobius"/>
    </source>
</evidence>
<evidence type="ECO:0000313" key="2">
    <source>
        <dbReference type="EMBL" id="ELA48439.1"/>
    </source>
</evidence>
<evidence type="ECO:0000313" key="3">
    <source>
        <dbReference type="Proteomes" id="UP000011081"/>
    </source>
</evidence>